<evidence type="ECO:0000259" key="1">
    <source>
        <dbReference type="Pfam" id="PF08241"/>
    </source>
</evidence>
<evidence type="ECO:0000313" key="2">
    <source>
        <dbReference type="EMBL" id="KGT73536.1"/>
    </source>
</evidence>
<comment type="caution">
    <text evidence="2">The sequence shown here is derived from an EMBL/GenBank/DDBJ whole genome shotgun (WGS) entry which is preliminary data.</text>
</comment>
<dbReference type="AlphaFoldDB" id="A0A0A3XK79"/>
<protein>
    <submittedName>
        <fullName evidence="2">SAM-dependent methlyltransferase</fullName>
    </submittedName>
</protein>
<dbReference type="InterPro" id="IPR013216">
    <property type="entry name" value="Methyltransf_11"/>
</dbReference>
<feature type="domain" description="Methyltransferase type 11" evidence="1">
    <location>
        <begin position="297"/>
        <end position="406"/>
    </location>
</feature>
<dbReference type="RefSeq" id="WP_041960605.1">
    <property type="nucleotide sequence ID" value="NZ_JRPN01000045.1"/>
</dbReference>
<dbReference type="EMBL" id="JRPN01000045">
    <property type="protein sequence ID" value="KGT73536.1"/>
    <property type="molecule type" value="Genomic_DNA"/>
</dbReference>
<gene>
    <name evidence="2" type="ORF">MA20_43890</name>
</gene>
<accession>A0A0A3XK79</accession>
<proteinExistence type="predicted"/>
<reference evidence="2 3" key="1">
    <citation type="submission" date="2014-09" db="EMBL/GenBank/DDBJ databases">
        <title>Draft genome of Bradyrhizobium japonicum Is-34.</title>
        <authorList>
            <person name="Tsurumaru H."/>
            <person name="Yamakawa T."/>
            <person name="Hashimoto S."/>
            <person name="Okizaki K."/>
            <person name="Kanesaki Y."/>
            <person name="Yoshikawa H."/>
            <person name="Yajima S."/>
        </authorList>
    </citation>
    <scope>NUCLEOTIDE SEQUENCE [LARGE SCALE GENOMIC DNA]</scope>
    <source>
        <strain evidence="2 3">Is-34</strain>
    </source>
</reference>
<dbReference type="SUPFAM" id="SSF53335">
    <property type="entry name" value="S-adenosyl-L-methionine-dependent methyltransferases"/>
    <property type="match status" value="1"/>
</dbReference>
<dbReference type="Pfam" id="PF08241">
    <property type="entry name" value="Methyltransf_11"/>
    <property type="match status" value="1"/>
</dbReference>
<organism evidence="2 3">
    <name type="scientific">Bradyrhizobium japonicum</name>
    <dbReference type="NCBI Taxonomy" id="375"/>
    <lineage>
        <taxon>Bacteria</taxon>
        <taxon>Pseudomonadati</taxon>
        <taxon>Pseudomonadota</taxon>
        <taxon>Alphaproteobacteria</taxon>
        <taxon>Hyphomicrobiales</taxon>
        <taxon>Nitrobacteraceae</taxon>
        <taxon>Bradyrhizobium</taxon>
    </lineage>
</organism>
<dbReference type="Gene3D" id="3.40.50.150">
    <property type="entry name" value="Vaccinia Virus protein VP39"/>
    <property type="match status" value="1"/>
</dbReference>
<evidence type="ECO:0000313" key="3">
    <source>
        <dbReference type="Proteomes" id="UP000030377"/>
    </source>
</evidence>
<sequence length="467" mass="51737">MAIRDPGSFRDPTGTIFSSGDTILRSVNGEAAQNFARLKSSGAYDDLTGRGWIIGADEADAVLLAEVPEPAQGGRVLVHPRLPFISYPYEWPFALLKRAALLHLDVQLRALDFGFALSDASAYNVQFAGHRPVFIDIPSFVPYQDGDYWTGQRQFIEQFVNPLLLRALFGIAYNAWYRGALEGIASSDIVALLGRFRRWLAPDILTNITLPDLLQRRARHAPDTATRPARPLPRAALKLVLQRLHGWISKLTPKTIAPTEWQRYEIGNVSYAGDEERRKQDFVADFARRRLPACAWDIGCNTGRYAEALLANGARSVVGFDSDLDALEAAASRASAGDLNFLPLFSDAANPSPAQGWAEAERSGLTSRRNADAVVALALVHHLAIGRNVPLPFVVEWLVGLAPRGVIEFVPKPDPMVQRMLRLRRDIFEDYDSAQFEQALGRHARIVQRLELAAGGRTLYEFERVAG</sequence>
<name>A0A0A3XK79_BRAJP</name>
<keyword evidence="2" id="KW-0808">Transferase</keyword>
<dbReference type="GO" id="GO:0008757">
    <property type="term" value="F:S-adenosylmethionine-dependent methyltransferase activity"/>
    <property type="evidence" value="ECO:0007669"/>
    <property type="project" value="InterPro"/>
</dbReference>
<dbReference type="InterPro" id="IPR029063">
    <property type="entry name" value="SAM-dependent_MTases_sf"/>
</dbReference>
<dbReference type="Proteomes" id="UP000030377">
    <property type="component" value="Unassembled WGS sequence"/>
</dbReference>